<name>A0AAV3PIE2_LITER</name>
<proteinExistence type="predicted"/>
<comment type="caution">
    <text evidence="2">The sequence shown here is derived from an EMBL/GenBank/DDBJ whole genome shotgun (WGS) entry which is preliminary data.</text>
</comment>
<dbReference type="AlphaFoldDB" id="A0AAV3PIE2"/>
<keyword evidence="3" id="KW-1185">Reference proteome</keyword>
<gene>
    <name evidence="2" type="ORF">LIER_09814</name>
</gene>
<sequence length="130" mass="14241">MCLYVKECPYAKVASPEPHLESPVTRSPDDESSSDDESSLSAKSPIPKVTIGNLVVSKIMPIDDDVRTSAPIKGTFPLLFVLSSSLISPKFSLYVHTSLNCSLVELTIPPSLNLLLLITRFTQRYVTLNC</sequence>
<feature type="region of interest" description="Disordered" evidence="1">
    <location>
        <begin position="15"/>
        <end position="45"/>
    </location>
</feature>
<accession>A0AAV3PIE2</accession>
<reference evidence="2 3" key="1">
    <citation type="submission" date="2024-01" db="EMBL/GenBank/DDBJ databases">
        <title>The complete chloroplast genome sequence of Lithospermum erythrorhizon: insights into the phylogenetic relationship among Boraginaceae species and the maternal lineages of purple gromwells.</title>
        <authorList>
            <person name="Okada T."/>
            <person name="Watanabe K."/>
        </authorList>
    </citation>
    <scope>NUCLEOTIDE SEQUENCE [LARGE SCALE GENOMIC DNA]</scope>
</reference>
<organism evidence="2 3">
    <name type="scientific">Lithospermum erythrorhizon</name>
    <name type="common">Purple gromwell</name>
    <name type="synonym">Lithospermum officinale var. erythrorhizon</name>
    <dbReference type="NCBI Taxonomy" id="34254"/>
    <lineage>
        <taxon>Eukaryota</taxon>
        <taxon>Viridiplantae</taxon>
        <taxon>Streptophyta</taxon>
        <taxon>Embryophyta</taxon>
        <taxon>Tracheophyta</taxon>
        <taxon>Spermatophyta</taxon>
        <taxon>Magnoliopsida</taxon>
        <taxon>eudicotyledons</taxon>
        <taxon>Gunneridae</taxon>
        <taxon>Pentapetalae</taxon>
        <taxon>asterids</taxon>
        <taxon>lamiids</taxon>
        <taxon>Boraginales</taxon>
        <taxon>Boraginaceae</taxon>
        <taxon>Boraginoideae</taxon>
        <taxon>Lithospermeae</taxon>
        <taxon>Lithospermum</taxon>
    </lineage>
</organism>
<evidence type="ECO:0000256" key="1">
    <source>
        <dbReference type="SAM" id="MobiDB-lite"/>
    </source>
</evidence>
<dbReference type="EMBL" id="BAABME010001696">
    <property type="protein sequence ID" value="GAA0150998.1"/>
    <property type="molecule type" value="Genomic_DNA"/>
</dbReference>
<dbReference type="Proteomes" id="UP001454036">
    <property type="component" value="Unassembled WGS sequence"/>
</dbReference>
<protein>
    <submittedName>
        <fullName evidence="2">Uncharacterized protein</fullName>
    </submittedName>
</protein>
<evidence type="ECO:0000313" key="3">
    <source>
        <dbReference type="Proteomes" id="UP001454036"/>
    </source>
</evidence>
<evidence type="ECO:0000313" key="2">
    <source>
        <dbReference type="EMBL" id="GAA0150998.1"/>
    </source>
</evidence>